<organism evidence="1 2">
    <name type="scientific">Amycolatopsis carbonis</name>
    <dbReference type="NCBI Taxonomy" id="715471"/>
    <lineage>
        <taxon>Bacteria</taxon>
        <taxon>Bacillati</taxon>
        <taxon>Actinomycetota</taxon>
        <taxon>Actinomycetes</taxon>
        <taxon>Pseudonocardiales</taxon>
        <taxon>Pseudonocardiaceae</taxon>
        <taxon>Amycolatopsis</taxon>
    </lineage>
</organism>
<accession>A0A9Y2IL03</accession>
<sequence>MLADSLLEATVADFLLAGAAVRGGELGDRPGRSGWSARPSAPRHCCFAVGSRPVH</sequence>
<evidence type="ECO:0000313" key="1">
    <source>
        <dbReference type="EMBL" id="WIX81737.1"/>
    </source>
</evidence>
<reference evidence="1 2" key="1">
    <citation type="submission" date="2023-06" db="EMBL/GenBank/DDBJ databases">
        <authorList>
            <person name="Oyuntsetseg B."/>
            <person name="Kim S.B."/>
        </authorList>
    </citation>
    <scope>NUCLEOTIDE SEQUENCE [LARGE SCALE GENOMIC DNA]</scope>
    <source>
        <strain evidence="1 2">2-15</strain>
    </source>
</reference>
<dbReference type="KEGG" id="acab:QRX50_13730"/>
<dbReference type="AlphaFoldDB" id="A0A9Y2IL03"/>
<proteinExistence type="predicted"/>
<evidence type="ECO:0000313" key="2">
    <source>
        <dbReference type="Proteomes" id="UP001236014"/>
    </source>
</evidence>
<dbReference type="RefSeq" id="WP_285972321.1">
    <property type="nucleotide sequence ID" value="NZ_CP127294.1"/>
</dbReference>
<dbReference type="Proteomes" id="UP001236014">
    <property type="component" value="Chromosome"/>
</dbReference>
<dbReference type="EMBL" id="CP127294">
    <property type="protein sequence ID" value="WIX81737.1"/>
    <property type="molecule type" value="Genomic_DNA"/>
</dbReference>
<keyword evidence="2" id="KW-1185">Reference proteome</keyword>
<protein>
    <submittedName>
        <fullName evidence="1">Uncharacterized protein</fullName>
    </submittedName>
</protein>
<name>A0A9Y2IL03_9PSEU</name>
<gene>
    <name evidence="1" type="ORF">QRX50_13730</name>
</gene>